<evidence type="ECO:0000313" key="4">
    <source>
        <dbReference type="EMBL" id="GFU59033.1"/>
    </source>
</evidence>
<protein>
    <submittedName>
        <fullName evidence="4">Uncharacterized protein</fullName>
    </submittedName>
</protein>
<name>A0A8X6UVN5_NEPPI</name>
<feature type="chain" id="PRO_5036483365" evidence="3">
    <location>
        <begin position="20"/>
        <end position="293"/>
    </location>
</feature>
<feature type="compositionally biased region" description="Basic and acidic residues" evidence="1">
    <location>
        <begin position="52"/>
        <end position="68"/>
    </location>
</feature>
<proteinExistence type="predicted"/>
<keyword evidence="5" id="KW-1185">Reference proteome</keyword>
<keyword evidence="2" id="KW-0472">Membrane</keyword>
<feature type="signal peptide" evidence="3">
    <location>
        <begin position="1"/>
        <end position="19"/>
    </location>
</feature>
<evidence type="ECO:0000313" key="5">
    <source>
        <dbReference type="Proteomes" id="UP000887013"/>
    </source>
</evidence>
<evidence type="ECO:0000256" key="3">
    <source>
        <dbReference type="SAM" id="SignalP"/>
    </source>
</evidence>
<gene>
    <name evidence="4" type="primary">AVEN_91475_1</name>
    <name evidence="4" type="ORF">NPIL_459261</name>
</gene>
<dbReference type="Proteomes" id="UP000887013">
    <property type="component" value="Unassembled WGS sequence"/>
</dbReference>
<dbReference type="EMBL" id="BMAW01040263">
    <property type="protein sequence ID" value="GFU59033.1"/>
    <property type="molecule type" value="Genomic_DNA"/>
</dbReference>
<keyword evidence="3" id="KW-0732">Signal</keyword>
<evidence type="ECO:0000256" key="1">
    <source>
        <dbReference type="SAM" id="MobiDB-lite"/>
    </source>
</evidence>
<comment type="caution">
    <text evidence="4">The sequence shown here is derived from an EMBL/GenBank/DDBJ whole genome shotgun (WGS) entry which is preliminary data.</text>
</comment>
<feature type="region of interest" description="Disordered" evidence="1">
    <location>
        <begin position="36"/>
        <end position="78"/>
    </location>
</feature>
<organism evidence="4 5">
    <name type="scientific">Nephila pilipes</name>
    <name type="common">Giant wood spider</name>
    <name type="synonym">Nephila maculata</name>
    <dbReference type="NCBI Taxonomy" id="299642"/>
    <lineage>
        <taxon>Eukaryota</taxon>
        <taxon>Metazoa</taxon>
        <taxon>Ecdysozoa</taxon>
        <taxon>Arthropoda</taxon>
        <taxon>Chelicerata</taxon>
        <taxon>Arachnida</taxon>
        <taxon>Araneae</taxon>
        <taxon>Araneomorphae</taxon>
        <taxon>Entelegynae</taxon>
        <taxon>Araneoidea</taxon>
        <taxon>Nephilidae</taxon>
        <taxon>Nephila</taxon>
    </lineage>
</organism>
<sequence>MGMNIKCFIFLNILFNALASDEASKTSNTETIKLLQTDRKNDSTDLPLPPRDYGDIGDKRSQSTHDSESVSYKSKPQSGGDYPIFNEYTGNGQLNNYGLPNFPSITSDIKGYPFSAPSWITPDHMMQMMAAIKNVSGTAKPAETGLFSKLITDPKIAAAAFLPLSIVAAAIVPVLMNYAMGNSSLPTVSTTANNRGFRSLDVPKNLDDILESMSRFALAMEGDECIQMTICRMLTGEAVSPHSDYAKKVALTLTQLIGDDGSNKLGIREIINGVDKNNCSNVCKPSTRMIERA</sequence>
<keyword evidence="2" id="KW-0812">Transmembrane</keyword>
<evidence type="ECO:0000256" key="2">
    <source>
        <dbReference type="SAM" id="Phobius"/>
    </source>
</evidence>
<feature type="transmembrane region" description="Helical" evidence="2">
    <location>
        <begin position="156"/>
        <end position="176"/>
    </location>
</feature>
<dbReference type="AlphaFoldDB" id="A0A8X6UVN5"/>
<dbReference type="OrthoDB" id="6424244at2759"/>
<reference evidence="4" key="1">
    <citation type="submission" date="2020-08" db="EMBL/GenBank/DDBJ databases">
        <title>Multicomponent nature underlies the extraordinary mechanical properties of spider dragline silk.</title>
        <authorList>
            <person name="Kono N."/>
            <person name="Nakamura H."/>
            <person name="Mori M."/>
            <person name="Yoshida Y."/>
            <person name="Ohtoshi R."/>
            <person name="Malay A.D."/>
            <person name="Moran D.A.P."/>
            <person name="Tomita M."/>
            <person name="Numata K."/>
            <person name="Arakawa K."/>
        </authorList>
    </citation>
    <scope>NUCLEOTIDE SEQUENCE</scope>
</reference>
<keyword evidence="2" id="KW-1133">Transmembrane helix</keyword>
<accession>A0A8X6UVN5</accession>